<protein>
    <submittedName>
        <fullName evidence="1">HNH endonuclease</fullName>
    </submittedName>
</protein>
<dbReference type="EMBL" id="KC117376">
    <property type="protein sequence ID" value="AGC34339.1"/>
    <property type="molecule type" value="Genomic_DNA"/>
</dbReference>
<dbReference type="GO" id="GO:0004519">
    <property type="term" value="F:endonuclease activity"/>
    <property type="evidence" value="ECO:0007669"/>
    <property type="project" value="UniProtKB-KW"/>
</dbReference>
<dbReference type="OrthoDB" id="30622at10239"/>
<name>L7TGN5_9CAUD</name>
<dbReference type="KEGG" id="vg:14477209"/>
<accession>L7TGN5</accession>
<proteinExistence type="predicted"/>
<organism evidence="1 2">
    <name type="scientific">Halorubrum sodomense tailed virus 2</name>
    <dbReference type="NCBI Taxonomy" id="1262527"/>
    <lineage>
        <taxon>Viruses</taxon>
        <taxon>Duplodnaviria</taxon>
        <taxon>Heunggongvirae</taxon>
        <taxon>Uroviricota</taxon>
        <taxon>Caudoviricetes</taxon>
        <taxon>Thumleimavirales</taxon>
        <taxon>Hafunaviridae</taxon>
        <taxon>Mincapvirus</taxon>
        <taxon>Mincapvirus eilatense</taxon>
        <taxon>Mincapvirus HSTV2</taxon>
    </lineage>
</organism>
<dbReference type="Gene3D" id="3.10.28.10">
    <property type="entry name" value="Homing endonucleases"/>
    <property type="match status" value="1"/>
</dbReference>
<reference evidence="1 2" key="1">
    <citation type="journal article" date="2013" name="J. Virol.">
        <title>Insights into head-tailed viruses infecting extremely halophilic archaea.</title>
        <authorList>
            <person name="Pietila M.K."/>
            <person name="Laurinmaki P."/>
            <person name="Russell D.A."/>
            <person name="Ko C.C."/>
            <person name="Jacobs-Sera D."/>
            <person name="Butcher S.J."/>
            <person name="Bamford D.H."/>
            <person name="Hendrix R.W."/>
        </authorList>
    </citation>
    <scope>NUCLEOTIDE SEQUENCE [LARGE SCALE GENOMIC DNA]</scope>
</reference>
<keyword evidence="1" id="KW-0378">Hydrolase</keyword>
<dbReference type="SUPFAM" id="SSF55608">
    <property type="entry name" value="Homing endonucleases"/>
    <property type="match status" value="1"/>
</dbReference>
<keyword evidence="1" id="KW-0540">Nuclease</keyword>
<dbReference type="RefSeq" id="YP_007379150.1">
    <property type="nucleotide sequence ID" value="NC_020159.1"/>
</dbReference>
<dbReference type="InterPro" id="IPR027434">
    <property type="entry name" value="Homing_endonucl"/>
</dbReference>
<gene>
    <name evidence="1" type="primary">72</name>
    <name evidence="1" type="ORF">HSTV2_72</name>
</gene>
<evidence type="ECO:0000313" key="1">
    <source>
        <dbReference type="EMBL" id="AGC34339.1"/>
    </source>
</evidence>
<evidence type="ECO:0000313" key="2">
    <source>
        <dbReference type="Proteomes" id="UP000011138"/>
    </source>
</evidence>
<dbReference type="Proteomes" id="UP000011138">
    <property type="component" value="Segment"/>
</dbReference>
<sequence>MERDHVAHLAGVFDVVGSVTAQLTKTEDTRIGFRFHPLIRINRPEDQEVLMGKLDAYCEDYDVDHSITKRSDSGSFVFEAKSPEGIRNFLMPMMDYLVVNHEEAIIMLEEILPRVEDDLHLTEGGLIEIMGYVDRLRETSRYGAEAKYTQSYFEDLWNAEEN</sequence>
<keyword evidence="2" id="KW-1185">Reference proteome</keyword>
<dbReference type="GeneID" id="14477209"/>
<keyword evidence="1" id="KW-0255">Endonuclease</keyword>